<dbReference type="InterPro" id="IPR011006">
    <property type="entry name" value="CheY-like_superfamily"/>
</dbReference>
<protein>
    <submittedName>
        <fullName evidence="3">Response regulator</fullName>
    </submittedName>
</protein>
<sequence>MCILMKKVSCIFIVDDDPITVFGIKKMLKSVTKCDDVQIFQNGKEAYDALLERHKSNKTIPDVIFLDINMPIMDGWDFLDELITLDLKEHIIINMITSSIDPLDHQKWSNFKDRCPYILNFKNKPIFKIEATDLGLMDMAS</sequence>
<feature type="modified residue" description="4-aspartylphosphate" evidence="1">
    <location>
        <position position="67"/>
    </location>
</feature>
<evidence type="ECO:0000259" key="2">
    <source>
        <dbReference type="PROSITE" id="PS50110"/>
    </source>
</evidence>
<dbReference type="SMART" id="SM00448">
    <property type="entry name" value="REC"/>
    <property type="match status" value="1"/>
</dbReference>
<dbReference type="InterPro" id="IPR052893">
    <property type="entry name" value="TCS_response_regulator"/>
</dbReference>
<keyword evidence="1" id="KW-0597">Phosphoprotein</keyword>
<evidence type="ECO:0000313" key="3">
    <source>
        <dbReference type="EMBL" id="NVN19143.1"/>
    </source>
</evidence>
<dbReference type="SUPFAM" id="SSF52172">
    <property type="entry name" value="CheY-like"/>
    <property type="match status" value="1"/>
</dbReference>
<dbReference type="PANTHER" id="PTHR44520:SF2">
    <property type="entry name" value="RESPONSE REGULATOR RCP1"/>
    <property type="match status" value="1"/>
</dbReference>
<proteinExistence type="predicted"/>
<dbReference type="InterPro" id="IPR001789">
    <property type="entry name" value="Sig_transdc_resp-reg_receiver"/>
</dbReference>
<gene>
    <name evidence="3" type="ORF">GUA46_12410</name>
</gene>
<evidence type="ECO:0000313" key="4">
    <source>
        <dbReference type="Proteomes" id="UP000558089"/>
    </source>
</evidence>
<evidence type="ECO:0000256" key="1">
    <source>
        <dbReference type="PROSITE-ProRule" id="PRU00169"/>
    </source>
</evidence>
<feature type="domain" description="Response regulatory" evidence="2">
    <location>
        <begin position="10"/>
        <end position="141"/>
    </location>
</feature>
<accession>A0A850NEA9</accession>
<dbReference type="EMBL" id="WYET01000005">
    <property type="protein sequence ID" value="NVN19143.1"/>
    <property type="molecule type" value="Genomic_DNA"/>
</dbReference>
<keyword evidence="4" id="KW-1185">Reference proteome</keyword>
<dbReference type="Pfam" id="PF00072">
    <property type="entry name" value="Response_reg"/>
    <property type="match status" value="1"/>
</dbReference>
<organism evidence="3 4">
    <name type="scientific">Flagellimonas chongwuensis</name>
    <dbReference type="NCBI Taxonomy" id="2697365"/>
    <lineage>
        <taxon>Bacteria</taxon>
        <taxon>Pseudomonadati</taxon>
        <taxon>Bacteroidota</taxon>
        <taxon>Flavobacteriia</taxon>
        <taxon>Flavobacteriales</taxon>
        <taxon>Flavobacteriaceae</taxon>
        <taxon>Flagellimonas</taxon>
    </lineage>
</organism>
<dbReference type="PANTHER" id="PTHR44520">
    <property type="entry name" value="RESPONSE REGULATOR RCP1-RELATED"/>
    <property type="match status" value="1"/>
</dbReference>
<dbReference type="Proteomes" id="UP000558089">
    <property type="component" value="Unassembled WGS sequence"/>
</dbReference>
<reference evidence="3 4" key="1">
    <citation type="submission" date="2020-01" db="EMBL/GenBank/DDBJ databases">
        <title>Draft Genome Analysis of Muricauda sp. HICW Isolated from coastal seawater of PR China.</title>
        <authorList>
            <person name="Chen M.-X."/>
        </authorList>
    </citation>
    <scope>NUCLEOTIDE SEQUENCE [LARGE SCALE GENOMIC DNA]</scope>
    <source>
        <strain evidence="3 4">HICW</strain>
    </source>
</reference>
<comment type="caution">
    <text evidence="3">The sequence shown here is derived from an EMBL/GenBank/DDBJ whole genome shotgun (WGS) entry which is preliminary data.</text>
</comment>
<dbReference type="AlphaFoldDB" id="A0A850NEA9"/>
<dbReference type="PROSITE" id="PS50110">
    <property type="entry name" value="RESPONSE_REGULATORY"/>
    <property type="match status" value="1"/>
</dbReference>
<dbReference type="GO" id="GO:0000160">
    <property type="term" value="P:phosphorelay signal transduction system"/>
    <property type="evidence" value="ECO:0007669"/>
    <property type="project" value="InterPro"/>
</dbReference>
<name>A0A850NEA9_9FLAO</name>
<dbReference type="Gene3D" id="3.40.50.2300">
    <property type="match status" value="1"/>
</dbReference>